<feature type="compositionally biased region" description="Low complexity" evidence="1">
    <location>
        <begin position="602"/>
        <end position="617"/>
    </location>
</feature>
<feature type="compositionally biased region" description="Low complexity" evidence="1">
    <location>
        <begin position="57"/>
        <end position="67"/>
    </location>
</feature>
<keyword evidence="2" id="KW-0812">Transmembrane</keyword>
<dbReference type="Proteomes" id="UP000184390">
    <property type="component" value="Unassembled WGS sequence"/>
</dbReference>
<keyword evidence="2" id="KW-0472">Membrane</keyword>
<evidence type="ECO:0000256" key="1">
    <source>
        <dbReference type="SAM" id="MobiDB-lite"/>
    </source>
</evidence>
<feature type="compositionally biased region" description="Low complexity" evidence="1">
    <location>
        <begin position="195"/>
        <end position="282"/>
    </location>
</feature>
<evidence type="ECO:0000256" key="2">
    <source>
        <dbReference type="SAM" id="Phobius"/>
    </source>
</evidence>
<keyword evidence="4" id="KW-1185">Reference proteome</keyword>
<evidence type="ECO:0000313" key="3">
    <source>
        <dbReference type="EMBL" id="SHJ22411.1"/>
    </source>
</evidence>
<proteinExistence type="predicted"/>
<feature type="compositionally biased region" description="Low complexity" evidence="1">
    <location>
        <begin position="407"/>
        <end position="423"/>
    </location>
</feature>
<organism evidence="3 4">
    <name type="scientific">Actinomyces denticolens</name>
    <dbReference type="NCBI Taxonomy" id="52767"/>
    <lineage>
        <taxon>Bacteria</taxon>
        <taxon>Bacillati</taxon>
        <taxon>Actinomycetota</taxon>
        <taxon>Actinomycetes</taxon>
        <taxon>Actinomycetales</taxon>
        <taxon>Actinomycetaceae</taxon>
        <taxon>Actinomyces</taxon>
    </lineage>
</organism>
<name>A0ABY1IIJ6_9ACTO</name>
<sequence length="781" mass="76788">MSRSLCRPGLEPPRAAMVLPAALGIVLTAGLGLGSIAVSPTAGADELSPKTAQTSEAVPAAADGAEASIPRVTRPVDEIVDHPGGAAEEFADGPAGPAGVAEAAEPVEVAEAAADPDAEVEPVAPEVLIEPADPAPAPMGAPQINILPRGTAAPSLKPVPSPTEAPRVEILPDRTPAPEATTSAPSEPPTPAPTSPSAAPSAAPSPSAFASPSPSASVEPTSSPSAAPSASATATPSVSPTASPSATANGAPEASPSAAPSASPSASAAPSPTASPSATASPKAITGKPEVKLGDEGPLGTTALAFKGSNWADAKGNALNGTVNMTVTLYGAGGAINRTATIPVKMENGVFSTMIDAESLFDLTTKDLVDNGRFRLRVSSPDGGRVETRLFSFVPGVKPAPQPTNAPTPTTRPSAPAPSAGPTAPAPSADPEPAPTAEPSTAPTTQPVPPVPSAEPTAPAPSAEPTAPAPSAGPTAPAPSADPEPAPTAEPSTAPTTQPVPPVPSAEPTAPGPLPEVPAPEVPPAPAPEAPAPPAPAPEAPPAPEPPAPEAPLADAVPTAGAPAVPGAIPEAPAADPAAPAAPPTIIATLPAVPEEEPAPAQPEASPNADPSASPSAQPTEPKPSDPPRSPVADGSQLTADNAGSLSGGRQGDRVSLVLPKDKAKEGDWVAVFLYPGGESAGWVQVDHSNSVQVDISNIDAGSHKLAIAGRDSQLLGWVQLEIARTDTVNTDLMDKANSAPVKEAVLGGDDWMLISAAGILTAGAAAYMFLARPRARRPVQ</sequence>
<feature type="compositionally biased region" description="Low complexity" evidence="1">
    <location>
        <begin position="454"/>
        <end position="475"/>
    </location>
</feature>
<feature type="compositionally biased region" description="Pro residues" evidence="1">
    <location>
        <begin position="424"/>
        <end position="436"/>
    </location>
</feature>
<gene>
    <name evidence="3" type="ORF">SAMN05216246_11546</name>
</gene>
<feature type="transmembrane region" description="Helical" evidence="2">
    <location>
        <begin position="752"/>
        <end position="771"/>
    </location>
</feature>
<feature type="region of interest" description="Disordered" evidence="1">
    <location>
        <begin position="393"/>
        <end position="582"/>
    </location>
</feature>
<feature type="compositionally biased region" description="Low complexity" evidence="1">
    <location>
        <begin position="551"/>
        <end position="582"/>
    </location>
</feature>
<keyword evidence="2" id="KW-1133">Transmembrane helix</keyword>
<feature type="region of interest" description="Disordered" evidence="1">
    <location>
        <begin position="41"/>
        <end position="74"/>
    </location>
</feature>
<reference evidence="3 4" key="1">
    <citation type="submission" date="2016-11" db="EMBL/GenBank/DDBJ databases">
        <authorList>
            <person name="Varghese N."/>
            <person name="Submissions S."/>
        </authorList>
    </citation>
    <scope>NUCLEOTIDE SEQUENCE [LARGE SCALE GENOMIC DNA]</scope>
    <source>
        <strain evidence="3 4">PA</strain>
    </source>
</reference>
<feature type="compositionally biased region" description="Pro residues" evidence="1">
    <location>
        <begin position="498"/>
        <end position="550"/>
    </location>
</feature>
<evidence type="ECO:0000313" key="4">
    <source>
        <dbReference type="Proteomes" id="UP000184390"/>
    </source>
</evidence>
<feature type="region of interest" description="Disordered" evidence="1">
    <location>
        <begin position="130"/>
        <end position="296"/>
    </location>
</feature>
<accession>A0ABY1IIJ6</accession>
<feature type="compositionally biased region" description="Pro residues" evidence="1">
    <location>
        <begin position="476"/>
        <end position="488"/>
    </location>
</feature>
<dbReference type="EMBL" id="FQYL01000015">
    <property type="protein sequence ID" value="SHJ22411.1"/>
    <property type="molecule type" value="Genomic_DNA"/>
</dbReference>
<dbReference type="RefSeq" id="WP_096519465.1">
    <property type="nucleotide sequence ID" value="NZ_FQYL01000015.1"/>
</dbReference>
<dbReference type="PRINTS" id="PR01217">
    <property type="entry name" value="PRICHEXTENSN"/>
</dbReference>
<feature type="region of interest" description="Disordered" evidence="1">
    <location>
        <begin position="595"/>
        <end position="654"/>
    </location>
</feature>
<comment type="caution">
    <text evidence="3">The sequence shown here is derived from an EMBL/GenBank/DDBJ whole genome shotgun (WGS) entry which is preliminary data.</text>
</comment>
<feature type="compositionally biased region" description="Polar residues" evidence="1">
    <location>
        <begin position="636"/>
        <end position="645"/>
    </location>
</feature>
<feature type="compositionally biased region" description="Pro residues" evidence="1">
    <location>
        <begin position="621"/>
        <end position="630"/>
    </location>
</feature>
<protein>
    <submittedName>
        <fullName evidence="3">Uncharacterized protein</fullName>
    </submittedName>
</protein>